<sequence>MMKHKHPSTSDGSVKLADIVENVIHKIKDTMKISVSLKKMKKKTSVEFLTKEMVTLESLCKFYLEEGKLDIPTTEETESIVKKISFALEYVEAHELLGEIKDDFNELKKLEFAIIREMLQQVPKEEIISTELRALKARMEIADQKSCDSVSSFHLSLRTIKRQANNTLAFANVCQNVMALPDYEDSEEILETCASRKEMARNAIKIADNAQEQVEKLWGGFKTRVRIDDFKTKEFENKLPGEMMKNVEKVKKDVSKFNLKIQTKDPKGLVYLGAFRMYVADVKLLISYYTEAAKKHKQGLGELLDAYYDFNSVRKTNELGRRKATATLEKLQKTNAKMEELGIVVHETKQTVEENCINAGGTEHERVLIF</sequence>
<evidence type="ECO:0000313" key="2">
    <source>
        <dbReference type="Proteomes" id="UP000230233"/>
    </source>
</evidence>
<gene>
    <name evidence="1" type="primary">Cnig_chr_X.g25090</name>
    <name evidence="1" type="ORF">B9Z55_025090</name>
</gene>
<evidence type="ECO:0000313" key="1">
    <source>
        <dbReference type="EMBL" id="PIC19603.1"/>
    </source>
</evidence>
<dbReference type="OrthoDB" id="10280814at2759"/>
<dbReference type="EMBL" id="PDUG01000006">
    <property type="protein sequence ID" value="PIC19603.1"/>
    <property type="molecule type" value="Genomic_DNA"/>
</dbReference>
<reference evidence="2" key="1">
    <citation type="submission" date="2017-10" db="EMBL/GenBank/DDBJ databases">
        <title>Rapid genome shrinkage in a self-fertile nematode reveals novel sperm competition proteins.</title>
        <authorList>
            <person name="Yin D."/>
            <person name="Schwarz E.M."/>
            <person name="Thomas C.G."/>
            <person name="Felde R.L."/>
            <person name="Korf I.F."/>
            <person name="Cutter A.D."/>
            <person name="Schartner C.M."/>
            <person name="Ralston E.J."/>
            <person name="Meyer B.J."/>
            <person name="Haag E.S."/>
        </authorList>
    </citation>
    <scope>NUCLEOTIDE SEQUENCE [LARGE SCALE GENOMIC DNA]</scope>
    <source>
        <strain evidence="2">JU1422</strain>
    </source>
</reference>
<dbReference type="Proteomes" id="UP000230233">
    <property type="component" value="Chromosome X"/>
</dbReference>
<comment type="caution">
    <text evidence="1">The sequence shown here is derived from an EMBL/GenBank/DDBJ whole genome shotgun (WGS) entry which is preliminary data.</text>
</comment>
<proteinExistence type="predicted"/>
<dbReference type="AlphaFoldDB" id="A0A2G5SXE0"/>
<name>A0A2G5SXE0_9PELO</name>
<keyword evidence="2" id="KW-1185">Reference proteome</keyword>
<protein>
    <submittedName>
        <fullName evidence="1">Uncharacterized protein</fullName>
    </submittedName>
</protein>
<accession>A0A2G5SXE0</accession>
<organism evidence="1 2">
    <name type="scientific">Caenorhabditis nigoni</name>
    <dbReference type="NCBI Taxonomy" id="1611254"/>
    <lineage>
        <taxon>Eukaryota</taxon>
        <taxon>Metazoa</taxon>
        <taxon>Ecdysozoa</taxon>
        <taxon>Nematoda</taxon>
        <taxon>Chromadorea</taxon>
        <taxon>Rhabditida</taxon>
        <taxon>Rhabditina</taxon>
        <taxon>Rhabditomorpha</taxon>
        <taxon>Rhabditoidea</taxon>
        <taxon>Rhabditidae</taxon>
        <taxon>Peloderinae</taxon>
        <taxon>Caenorhabditis</taxon>
    </lineage>
</organism>